<organism evidence="2 3">
    <name type="scientific">Delitschia confertaspora ATCC 74209</name>
    <dbReference type="NCBI Taxonomy" id="1513339"/>
    <lineage>
        <taxon>Eukaryota</taxon>
        <taxon>Fungi</taxon>
        <taxon>Dikarya</taxon>
        <taxon>Ascomycota</taxon>
        <taxon>Pezizomycotina</taxon>
        <taxon>Dothideomycetes</taxon>
        <taxon>Pleosporomycetidae</taxon>
        <taxon>Pleosporales</taxon>
        <taxon>Delitschiaceae</taxon>
        <taxon>Delitschia</taxon>
    </lineage>
</organism>
<feature type="region of interest" description="Disordered" evidence="1">
    <location>
        <begin position="195"/>
        <end position="242"/>
    </location>
</feature>
<evidence type="ECO:0000313" key="2">
    <source>
        <dbReference type="EMBL" id="KAF2201116.1"/>
    </source>
</evidence>
<dbReference type="EMBL" id="ML993990">
    <property type="protein sequence ID" value="KAF2201116.1"/>
    <property type="molecule type" value="Genomic_DNA"/>
</dbReference>
<accession>A0A9P4JMU7</accession>
<reference evidence="2" key="1">
    <citation type="journal article" date="2020" name="Stud. Mycol.">
        <title>101 Dothideomycetes genomes: a test case for predicting lifestyles and emergence of pathogens.</title>
        <authorList>
            <person name="Haridas S."/>
            <person name="Albert R."/>
            <person name="Binder M."/>
            <person name="Bloem J."/>
            <person name="Labutti K."/>
            <person name="Salamov A."/>
            <person name="Andreopoulos B."/>
            <person name="Baker S."/>
            <person name="Barry K."/>
            <person name="Bills G."/>
            <person name="Bluhm B."/>
            <person name="Cannon C."/>
            <person name="Castanera R."/>
            <person name="Culley D."/>
            <person name="Daum C."/>
            <person name="Ezra D."/>
            <person name="Gonzalez J."/>
            <person name="Henrissat B."/>
            <person name="Kuo A."/>
            <person name="Liang C."/>
            <person name="Lipzen A."/>
            <person name="Lutzoni F."/>
            <person name="Magnuson J."/>
            <person name="Mondo S."/>
            <person name="Nolan M."/>
            <person name="Ohm R."/>
            <person name="Pangilinan J."/>
            <person name="Park H.-J."/>
            <person name="Ramirez L."/>
            <person name="Alfaro M."/>
            <person name="Sun H."/>
            <person name="Tritt A."/>
            <person name="Yoshinaga Y."/>
            <person name="Zwiers L.-H."/>
            <person name="Turgeon B."/>
            <person name="Goodwin S."/>
            <person name="Spatafora J."/>
            <person name="Crous P."/>
            <person name="Grigoriev I."/>
        </authorList>
    </citation>
    <scope>NUCLEOTIDE SEQUENCE</scope>
    <source>
        <strain evidence="2">ATCC 74209</strain>
    </source>
</reference>
<keyword evidence="3" id="KW-1185">Reference proteome</keyword>
<evidence type="ECO:0000256" key="1">
    <source>
        <dbReference type="SAM" id="MobiDB-lite"/>
    </source>
</evidence>
<evidence type="ECO:0000313" key="3">
    <source>
        <dbReference type="Proteomes" id="UP000799536"/>
    </source>
</evidence>
<protein>
    <submittedName>
        <fullName evidence="2">Uncharacterized protein</fullName>
    </submittedName>
</protein>
<sequence>MNQCRKKKSLQSMVSFTPAEFDALPHSVQRKYFSSLERLRITTGHSLPDQHHSNCSSSKLRRYSSSIRSHRRLRKSGSIRQTRSITQAEAQWFLSLPDKVRRRHFSREEQVLLASQAEEFLCNSSDNNSFQQRFKPVVDDLSGDVFQLGGADDQESFPSRGRSRHRFDSPRLFESNRASRSDSSRVYLVKMSSPEVQQRTVSSSRPRARRATTLSNIQFGRHSISSGPSISSPPRSAAGPLSWRPRASSQFVRRSMSLHAAPAIVPEATYYSDPEARKKLRAYLASPQKFDEAIEFGFPSTTIEDGSSRFQLPPIRTDAHNFSRDMHVFLKNDRLSFLDDNDSDEAVPDLDGESMTELESPITPSSAGVSVRHRVRHLTPSNFSSMDSAGLPPMHPMRYGLDREMTLRMTLTRPDLRTAEEEMYGWEGNRDSRDDPFALEELHLSDDMTGSKSPFAVKPPSHRRLVSRLFRKVRG</sequence>
<feature type="region of interest" description="Disordered" evidence="1">
    <location>
        <begin position="149"/>
        <end position="178"/>
    </location>
</feature>
<dbReference type="Proteomes" id="UP000799536">
    <property type="component" value="Unassembled WGS sequence"/>
</dbReference>
<comment type="caution">
    <text evidence="2">The sequence shown here is derived from an EMBL/GenBank/DDBJ whole genome shotgun (WGS) entry which is preliminary data.</text>
</comment>
<dbReference type="AlphaFoldDB" id="A0A9P4JMU7"/>
<gene>
    <name evidence="2" type="ORF">GQ43DRAFT_480981</name>
</gene>
<feature type="compositionally biased region" description="Low complexity" evidence="1">
    <location>
        <begin position="223"/>
        <end position="240"/>
    </location>
</feature>
<dbReference type="OrthoDB" id="5380370at2759"/>
<name>A0A9P4JMU7_9PLEO</name>
<feature type="region of interest" description="Disordered" evidence="1">
    <location>
        <begin position="343"/>
        <end position="371"/>
    </location>
</feature>
<feature type="compositionally biased region" description="Acidic residues" evidence="1">
    <location>
        <begin position="343"/>
        <end position="356"/>
    </location>
</feature>
<proteinExistence type="predicted"/>